<organism evidence="1 2">
    <name type="scientific">Mediterraneibacter gnavus</name>
    <name type="common">Ruminococcus gnavus</name>
    <dbReference type="NCBI Taxonomy" id="33038"/>
    <lineage>
        <taxon>Bacteria</taxon>
        <taxon>Bacillati</taxon>
        <taxon>Bacillota</taxon>
        <taxon>Clostridia</taxon>
        <taxon>Lachnospirales</taxon>
        <taxon>Lachnospiraceae</taxon>
        <taxon>Mediterraneibacter</taxon>
    </lineage>
</organism>
<dbReference type="GeneID" id="57434335"/>
<dbReference type="SUPFAM" id="SSF53756">
    <property type="entry name" value="UDP-Glycosyltransferase/glycogen phosphorylase"/>
    <property type="match status" value="1"/>
</dbReference>
<comment type="caution">
    <text evidence="1">The sequence shown here is derived from an EMBL/GenBank/DDBJ whole genome shotgun (WGS) entry which is preliminary data.</text>
</comment>
<dbReference type="EMBL" id="JAAIRM010000023">
    <property type="protein sequence ID" value="NSI20165.1"/>
    <property type="molecule type" value="Genomic_DNA"/>
</dbReference>
<evidence type="ECO:0000313" key="2">
    <source>
        <dbReference type="Proteomes" id="UP001296643"/>
    </source>
</evidence>
<dbReference type="InterPro" id="IPR043148">
    <property type="entry name" value="TagF_C"/>
</dbReference>
<protein>
    <submittedName>
        <fullName evidence="1">UDP-N-acetylglucosamine--N-acetylmuramyl-(Pentapeptide) pyrophosphoryl-undecaprenol N-acetylglucosamine transferase</fullName>
    </submittedName>
</protein>
<sequence length="467" mass="55664">MGLEKLYDFEKKYSFLYEIEWNGVPVYTCFRDSVSLILSGEANNNEAEYQVEKGKIYLRRIWDSFWKIRKLKKAKTLIFTSTMFRRDYGRNLAAEYLMDKYPDGVVFEWPSRTDLYDIAYFQDDRKDRYCPLDFYILLYKFYGKLHRKEAVKLENDCREQLKHFFARAKEPENSYEKKVISLLLREMPVSYASTAISQRVFAKLFKNYDNIQYAIDFWGSARENIIPILSGQFEAIELQHGIITAFHPGYIYPSDANKKCKRFFDRTMLLYGEATKKLLMEKSVFTEEQIEVIGNPRILKYKQEFGENNEKRQYILFTSQPFEQDVKGATYYSEMIPFLQSIQKQLETDDKWRKYQLVIKLHPRENNGIKNRYKESIPECEVFDNTTPLYELLGKSFLHLTANSTTLYEAALFDTPTVLLPYQGYKPEEIFGFDVKITNDILPNELVDTEKYREYLFYLKDQTLKYM</sequence>
<dbReference type="AlphaFoldDB" id="A0AAJ3KJK0"/>
<dbReference type="Proteomes" id="UP001296643">
    <property type="component" value="Unassembled WGS sequence"/>
</dbReference>
<dbReference type="GO" id="GO:0016740">
    <property type="term" value="F:transferase activity"/>
    <property type="evidence" value="ECO:0007669"/>
    <property type="project" value="UniProtKB-KW"/>
</dbReference>
<dbReference type="RefSeq" id="WP_004842816.1">
    <property type="nucleotide sequence ID" value="NZ_CAXUME010000006.1"/>
</dbReference>
<reference evidence="1" key="2">
    <citation type="submission" date="2020-02" db="EMBL/GenBank/DDBJ databases">
        <authorList>
            <person name="Littmann E."/>
            <person name="Sorbara M."/>
        </authorList>
    </citation>
    <scope>NUCLEOTIDE SEQUENCE</scope>
    <source>
        <strain evidence="1">MSK.22.53</strain>
    </source>
</reference>
<name>A0AAJ3KJK0_MEDGN</name>
<evidence type="ECO:0000313" key="1">
    <source>
        <dbReference type="EMBL" id="NSI20165.1"/>
    </source>
</evidence>
<keyword evidence="1" id="KW-0808">Transferase</keyword>
<gene>
    <name evidence="1" type="ORF">G4958_12550</name>
</gene>
<proteinExistence type="predicted"/>
<dbReference type="Gene3D" id="3.40.50.12580">
    <property type="match status" value="1"/>
</dbReference>
<accession>A0AAJ3KJK0</accession>
<reference evidence="1" key="1">
    <citation type="journal article" date="2020" name="Cell Host Microbe">
        <title>Functional and Genomic Variation between Human-Derived Isolates of Lachnospiraceae Reveals Inter- and Intra-Species Diversity.</title>
        <authorList>
            <person name="Sorbara M.T."/>
            <person name="Littmann E.R."/>
            <person name="Fontana E."/>
            <person name="Moody T.U."/>
            <person name="Kohout C.E."/>
            <person name="Gjonbalaj M."/>
            <person name="Eaton V."/>
            <person name="Seok R."/>
            <person name="Leiner I.M."/>
            <person name="Pamer E.G."/>
        </authorList>
    </citation>
    <scope>NUCLEOTIDE SEQUENCE</scope>
    <source>
        <strain evidence="1">MSK.22.53</strain>
    </source>
</reference>